<dbReference type="STRING" id="709323.GCA_001047135_00881"/>
<dbReference type="RefSeq" id="WP_059393758.1">
    <property type="nucleotide sequence ID" value="NZ_DF968081.1"/>
</dbReference>
<evidence type="ECO:0000256" key="3">
    <source>
        <dbReference type="ARBA" id="ARBA00006743"/>
    </source>
</evidence>
<dbReference type="InterPro" id="IPR029041">
    <property type="entry name" value="FAD-linked_oxidoreductase-like"/>
</dbReference>
<accession>A0A3F3H150</accession>
<evidence type="ECO:0000256" key="8">
    <source>
        <dbReference type="RuleBase" id="RU003862"/>
    </source>
</evidence>
<dbReference type="AlphaFoldDB" id="A0A3F3H150"/>
<reference evidence="9" key="1">
    <citation type="journal article" date="2015" name="BMC Genomics">
        <title>Comparative genomics of Fructobacillus spp. and Leuconostoc spp. reveals niche-specific evolution of Fructobacillus spp.</title>
        <authorList>
            <person name="Endo A."/>
            <person name="Tanizawa Y."/>
            <person name="Tanaka N."/>
            <person name="Maeno S."/>
            <person name="Kumar H."/>
            <person name="Shiwa Y."/>
            <person name="Okada S."/>
            <person name="Yoshikawa H."/>
            <person name="Dicks L."/>
            <person name="Nakagawa J."/>
            <person name="Arita M."/>
        </authorList>
    </citation>
    <scope>NUCLEOTIDE SEQUENCE [LARGE SCALE GENOMIC DNA]</scope>
    <source>
        <strain evidence="9">F214-1</strain>
    </source>
</reference>
<organism evidence="9">
    <name type="scientific">Fructobacillus tropaeoli</name>
    <dbReference type="NCBI Taxonomy" id="709323"/>
    <lineage>
        <taxon>Bacteria</taxon>
        <taxon>Bacillati</taxon>
        <taxon>Bacillota</taxon>
        <taxon>Bacilli</taxon>
        <taxon>Lactobacillales</taxon>
        <taxon>Lactobacillaceae</taxon>
        <taxon>Fructobacillus</taxon>
    </lineage>
</organism>
<evidence type="ECO:0000256" key="4">
    <source>
        <dbReference type="ARBA" id="ARBA00022630"/>
    </source>
</evidence>
<evidence type="ECO:0000313" key="9">
    <source>
        <dbReference type="EMBL" id="GAP04334.1"/>
    </source>
</evidence>
<comment type="pathway">
    <text evidence="2 8">One-carbon metabolism; tetrahydrofolate interconversion.</text>
</comment>
<dbReference type="Pfam" id="PF02219">
    <property type="entry name" value="MTHFR"/>
    <property type="match status" value="1"/>
</dbReference>
<sequence length="247" mass="27181">MQSVTDFYQDHRGPVISQELTIKNGLKSACARDQAQYFSLANQGQTDHDWQTLLKTATKVQLTTKKPVMVHVRAKDVQPDQVESTFHHLQDLGLNNFLLVTGDKRADSNGFSSAQDLLVATGQTGLAELCLATTLDVNQVANHGVAWVVNQALAKERAGAKVLISQIFFDVDNFLAVQEGLKMAGSDLILVAGVLHYPSQNQLDWVQRVLRLTVPDDWRKNPDLASARLVADLTDGQAAGIHYFANF</sequence>
<dbReference type="EMBL" id="DF968081">
    <property type="protein sequence ID" value="GAP04334.1"/>
    <property type="molecule type" value="Genomic_DNA"/>
</dbReference>
<evidence type="ECO:0000256" key="1">
    <source>
        <dbReference type="ARBA" id="ARBA00001974"/>
    </source>
</evidence>
<dbReference type="PANTHER" id="PTHR45754">
    <property type="entry name" value="METHYLENETETRAHYDROFOLATE REDUCTASE"/>
    <property type="match status" value="1"/>
</dbReference>
<dbReference type="InterPro" id="IPR003171">
    <property type="entry name" value="Mehydrof_redctse-like"/>
</dbReference>
<comment type="cofactor">
    <cofactor evidence="1 8">
        <name>FAD</name>
        <dbReference type="ChEBI" id="CHEBI:57692"/>
    </cofactor>
</comment>
<dbReference type="GO" id="GO:0106312">
    <property type="term" value="F:methylenetetrahydrofolate reductase (NADH) activity"/>
    <property type="evidence" value="ECO:0007669"/>
    <property type="project" value="UniProtKB-EC"/>
</dbReference>
<proteinExistence type="inferred from homology"/>
<dbReference type="PANTHER" id="PTHR45754:SF3">
    <property type="entry name" value="METHYLENETETRAHYDROFOLATE REDUCTASE (NADPH)"/>
    <property type="match status" value="1"/>
</dbReference>
<evidence type="ECO:0000256" key="2">
    <source>
        <dbReference type="ARBA" id="ARBA00004777"/>
    </source>
</evidence>
<dbReference type="GO" id="GO:0071949">
    <property type="term" value="F:FAD binding"/>
    <property type="evidence" value="ECO:0007669"/>
    <property type="project" value="TreeGrafter"/>
</dbReference>
<comment type="similarity">
    <text evidence="3 8">Belongs to the methylenetetrahydrofolate reductase family.</text>
</comment>
<protein>
    <recommendedName>
        <fullName evidence="8">Methylenetetrahydrofolate reductase</fullName>
    </recommendedName>
</protein>
<evidence type="ECO:0000256" key="7">
    <source>
        <dbReference type="ARBA" id="ARBA00048628"/>
    </source>
</evidence>
<keyword evidence="6 8" id="KW-0560">Oxidoreductase</keyword>
<name>A0A3F3H150_9LACO</name>
<keyword evidence="5 8" id="KW-0274">FAD</keyword>
<dbReference type="UniPathway" id="UPA00193"/>
<dbReference type="Proteomes" id="UP000064514">
    <property type="component" value="Unassembled WGS sequence"/>
</dbReference>
<dbReference type="SUPFAM" id="SSF51730">
    <property type="entry name" value="FAD-linked oxidoreductase"/>
    <property type="match status" value="1"/>
</dbReference>
<dbReference type="Gene3D" id="3.20.20.220">
    <property type="match status" value="1"/>
</dbReference>
<dbReference type="GO" id="GO:0005829">
    <property type="term" value="C:cytosol"/>
    <property type="evidence" value="ECO:0007669"/>
    <property type="project" value="TreeGrafter"/>
</dbReference>
<dbReference type="GO" id="GO:0035999">
    <property type="term" value="P:tetrahydrofolate interconversion"/>
    <property type="evidence" value="ECO:0007669"/>
    <property type="project" value="UniProtKB-UniPathway"/>
</dbReference>
<keyword evidence="4 8" id="KW-0285">Flavoprotein</keyword>
<dbReference type="GO" id="GO:0009086">
    <property type="term" value="P:methionine biosynthetic process"/>
    <property type="evidence" value="ECO:0007669"/>
    <property type="project" value="TreeGrafter"/>
</dbReference>
<evidence type="ECO:0000256" key="5">
    <source>
        <dbReference type="ARBA" id="ARBA00022827"/>
    </source>
</evidence>
<comment type="catalytic activity">
    <reaction evidence="7">
        <text>(6S)-5-methyl-5,6,7,8-tetrahydrofolate + NAD(+) = (6R)-5,10-methylene-5,6,7,8-tetrahydrofolate + NADH + H(+)</text>
        <dbReference type="Rhea" id="RHEA:19821"/>
        <dbReference type="ChEBI" id="CHEBI:15378"/>
        <dbReference type="ChEBI" id="CHEBI:15636"/>
        <dbReference type="ChEBI" id="CHEBI:18608"/>
        <dbReference type="ChEBI" id="CHEBI:57540"/>
        <dbReference type="ChEBI" id="CHEBI:57945"/>
        <dbReference type="EC" id="1.5.1.54"/>
    </reaction>
    <physiologicalReaction direction="right-to-left" evidence="7">
        <dbReference type="Rhea" id="RHEA:19823"/>
    </physiologicalReaction>
</comment>
<gene>
    <name evidence="9" type="ORF">FTRO_0040740</name>
</gene>
<evidence type="ECO:0000256" key="6">
    <source>
        <dbReference type="ARBA" id="ARBA00023002"/>
    </source>
</evidence>